<feature type="chain" id="PRO_5019207148" description="DUF4185 domain-containing protein" evidence="1">
    <location>
        <begin position="21"/>
        <end position="412"/>
    </location>
</feature>
<name>A0A419VYL2_9BACT</name>
<organism evidence="2 3">
    <name type="scientific">Mangrovibacterium diazotrophicum</name>
    <dbReference type="NCBI Taxonomy" id="1261403"/>
    <lineage>
        <taxon>Bacteria</taxon>
        <taxon>Pseudomonadati</taxon>
        <taxon>Bacteroidota</taxon>
        <taxon>Bacteroidia</taxon>
        <taxon>Marinilabiliales</taxon>
        <taxon>Prolixibacteraceae</taxon>
        <taxon>Mangrovibacterium</taxon>
    </lineage>
</organism>
<feature type="signal peptide" evidence="1">
    <location>
        <begin position="1"/>
        <end position="20"/>
    </location>
</feature>
<evidence type="ECO:0000313" key="2">
    <source>
        <dbReference type="EMBL" id="RKD88302.1"/>
    </source>
</evidence>
<comment type="caution">
    <text evidence="2">The sequence shown here is derived from an EMBL/GenBank/DDBJ whole genome shotgun (WGS) entry which is preliminary data.</text>
</comment>
<keyword evidence="1" id="KW-0732">Signal</keyword>
<dbReference type="Proteomes" id="UP000283387">
    <property type="component" value="Unassembled WGS sequence"/>
</dbReference>
<gene>
    <name evidence="2" type="ORF">BC643_3447</name>
</gene>
<evidence type="ECO:0008006" key="4">
    <source>
        <dbReference type="Google" id="ProtNLM"/>
    </source>
</evidence>
<sequence>MMKRKIMAVLVILVHAYACTNTEKIPVDVAFKLESLTRPEGRGDNWCITWAADDSQITSMDDGNWLQDERKSYHNNLYRIRGGKDDFSRDAIPGYPKFSEEGEGWFGYGVCAVDGTLYSAVSRTPRERWGIPFKGFKLLKSEDNGQSWYRINKAGEARKVDPWDEDAKEADSAEDMFFLEEYGDTVNGRFVHPFTFCSFAQQGKNHSASTDGYIYIYGPGLRSHQLLMARVKSNDIDSRSNWEFFAGWNGDEAQWTGEFEKAKPAFEFPEKNDAGEYFGWYSWLPSVVWNEGLGLYIMVNGGTYAGTGYAPNKEDYFKSPMHSKSGSLGFWYAKTPYGPWTQFYYNDSWTADDPNNLTYQPKLSPKWISKDGTHMVLIWSDAMRNEEGKMHEMNYRWNQMDIEIKLAGEHEN</sequence>
<dbReference type="OrthoDB" id="839897at2"/>
<protein>
    <recommendedName>
        <fullName evidence="4">DUF4185 domain-containing protein</fullName>
    </recommendedName>
</protein>
<evidence type="ECO:0000256" key="1">
    <source>
        <dbReference type="SAM" id="SignalP"/>
    </source>
</evidence>
<evidence type="ECO:0000313" key="3">
    <source>
        <dbReference type="Proteomes" id="UP000283387"/>
    </source>
</evidence>
<dbReference type="RefSeq" id="WP_147377254.1">
    <property type="nucleotide sequence ID" value="NZ_RAPN01000002.1"/>
</dbReference>
<dbReference type="EMBL" id="RAPN01000002">
    <property type="protein sequence ID" value="RKD88302.1"/>
    <property type="molecule type" value="Genomic_DNA"/>
</dbReference>
<dbReference type="AlphaFoldDB" id="A0A419VYL2"/>
<keyword evidence="3" id="KW-1185">Reference proteome</keyword>
<reference evidence="2 3" key="1">
    <citation type="submission" date="2018-09" db="EMBL/GenBank/DDBJ databases">
        <title>Genomic Encyclopedia of Archaeal and Bacterial Type Strains, Phase II (KMG-II): from individual species to whole genera.</title>
        <authorList>
            <person name="Goeker M."/>
        </authorList>
    </citation>
    <scope>NUCLEOTIDE SEQUENCE [LARGE SCALE GENOMIC DNA]</scope>
    <source>
        <strain evidence="2 3">DSM 27148</strain>
    </source>
</reference>
<accession>A0A419VYL2</accession>
<proteinExistence type="predicted"/>